<dbReference type="InterPro" id="IPR000620">
    <property type="entry name" value="EamA_dom"/>
</dbReference>
<feature type="transmembrane region" description="Helical" evidence="7">
    <location>
        <begin position="151"/>
        <end position="171"/>
    </location>
</feature>
<dbReference type="PANTHER" id="PTHR32322:SF18">
    <property type="entry name" value="S-ADENOSYLMETHIONINE_S-ADENOSYLHOMOCYSTEINE TRANSPORTER"/>
    <property type="match status" value="1"/>
</dbReference>
<evidence type="ECO:0000256" key="1">
    <source>
        <dbReference type="ARBA" id="ARBA00004651"/>
    </source>
</evidence>
<keyword evidence="6 7" id="KW-0472">Membrane</keyword>
<dbReference type="EMBL" id="RLII01000004">
    <property type="protein sequence ID" value="RXE59719.1"/>
    <property type="molecule type" value="Genomic_DNA"/>
</dbReference>
<keyword evidence="5 7" id="KW-1133">Transmembrane helix</keyword>
<dbReference type="SUPFAM" id="SSF103481">
    <property type="entry name" value="Multidrug resistance efflux transporter EmrE"/>
    <property type="match status" value="2"/>
</dbReference>
<keyword evidence="10" id="KW-1185">Reference proteome</keyword>
<dbReference type="InterPro" id="IPR037185">
    <property type="entry name" value="EmrE-like"/>
</dbReference>
<dbReference type="RefSeq" id="WP_069193593.1">
    <property type="nucleotide sequence ID" value="NZ_RLII01000004.1"/>
</dbReference>
<comment type="subcellular location">
    <subcellularLocation>
        <location evidence="1">Cell membrane</location>
        <topology evidence="1">Multi-pass membrane protein</topology>
    </subcellularLocation>
</comment>
<organism evidence="9 10">
    <name type="scientific">Acetivibrio mesophilus</name>
    <dbReference type="NCBI Taxonomy" id="2487273"/>
    <lineage>
        <taxon>Bacteria</taxon>
        <taxon>Bacillati</taxon>
        <taxon>Bacillota</taxon>
        <taxon>Clostridia</taxon>
        <taxon>Eubacteriales</taxon>
        <taxon>Oscillospiraceae</taxon>
        <taxon>Acetivibrio</taxon>
    </lineage>
</organism>
<sequence>MKKYNFGYLFVMITVIFFSTYEVVSKTIMGRVNPFQINFLRFFIGGSLLFLFLLIKRDLKIDKRSMGIVALAGILNVVFSMNLLQLSLSTASAKASIVAVIFSSNPIFVSIFAAIMDKERIPLFKVVGMFLGMLGIVAISTDGQAFQDINILSPLLALMSAVLYGLYTVVGRRASSKIGSLKMNGYSFLIGSLVLLPILLIRDIPVFKFDYTASLQVIYLSVFVTGIAYLTYFMGLTRTGAGSGSMVFFLKPVLASVFAIVFLNEKITLNLVLGTVLTLLGMAVMLYWERIKQKFV</sequence>
<comment type="similarity">
    <text evidence="2">Belongs to the EamA transporter family.</text>
</comment>
<dbReference type="Pfam" id="PF00892">
    <property type="entry name" value="EamA"/>
    <property type="match status" value="2"/>
</dbReference>
<feature type="transmembrane region" description="Helical" evidence="7">
    <location>
        <begin position="96"/>
        <end position="115"/>
    </location>
</feature>
<accession>A0A4V1K2B6</accession>
<keyword evidence="3" id="KW-1003">Cell membrane</keyword>
<feature type="domain" description="EamA" evidence="8">
    <location>
        <begin position="155"/>
        <end position="286"/>
    </location>
</feature>
<dbReference type="PANTHER" id="PTHR32322">
    <property type="entry name" value="INNER MEMBRANE TRANSPORTER"/>
    <property type="match status" value="1"/>
</dbReference>
<name>A0A4V1K2B6_9FIRM</name>
<feature type="transmembrane region" description="Helical" evidence="7">
    <location>
        <begin position="213"/>
        <end position="234"/>
    </location>
</feature>
<feature type="transmembrane region" description="Helical" evidence="7">
    <location>
        <begin position="246"/>
        <end position="263"/>
    </location>
</feature>
<comment type="caution">
    <text evidence="9">The sequence shown here is derived from an EMBL/GenBank/DDBJ whole genome shotgun (WGS) entry which is preliminary data.</text>
</comment>
<evidence type="ECO:0000256" key="2">
    <source>
        <dbReference type="ARBA" id="ARBA00007362"/>
    </source>
</evidence>
<proteinExistence type="inferred from homology"/>
<gene>
    <name evidence="9" type="ORF">EFD62_05215</name>
</gene>
<reference evidence="10" key="1">
    <citation type="submission" date="2018-11" db="EMBL/GenBank/DDBJ databases">
        <title>Genome sequencing of a novel mesophilic and cellulolytic organism within the genus Hungateiclostridium.</title>
        <authorList>
            <person name="Rettenmaier R."/>
            <person name="Liebl W."/>
            <person name="Zverlov V."/>
        </authorList>
    </citation>
    <scope>NUCLEOTIDE SEQUENCE [LARGE SCALE GENOMIC DNA]</scope>
    <source>
        <strain evidence="10">N2K1</strain>
    </source>
</reference>
<feature type="transmembrane region" description="Helical" evidence="7">
    <location>
        <begin position="7"/>
        <end position="24"/>
    </location>
</feature>
<feature type="transmembrane region" description="Helical" evidence="7">
    <location>
        <begin position="183"/>
        <end position="201"/>
    </location>
</feature>
<keyword evidence="4 7" id="KW-0812">Transmembrane</keyword>
<feature type="transmembrane region" description="Helical" evidence="7">
    <location>
        <begin position="269"/>
        <end position="288"/>
    </location>
</feature>
<dbReference type="OrthoDB" id="9813604at2"/>
<protein>
    <submittedName>
        <fullName evidence="9">DMT family transporter</fullName>
    </submittedName>
</protein>
<dbReference type="Proteomes" id="UP000289166">
    <property type="component" value="Unassembled WGS sequence"/>
</dbReference>
<evidence type="ECO:0000256" key="5">
    <source>
        <dbReference type="ARBA" id="ARBA00022989"/>
    </source>
</evidence>
<dbReference type="AlphaFoldDB" id="A0A4V1K2B6"/>
<evidence type="ECO:0000256" key="3">
    <source>
        <dbReference type="ARBA" id="ARBA00022475"/>
    </source>
</evidence>
<evidence type="ECO:0000313" key="10">
    <source>
        <dbReference type="Proteomes" id="UP000289166"/>
    </source>
</evidence>
<feature type="transmembrane region" description="Helical" evidence="7">
    <location>
        <begin position="67"/>
        <end position="84"/>
    </location>
</feature>
<evidence type="ECO:0000256" key="4">
    <source>
        <dbReference type="ARBA" id="ARBA00022692"/>
    </source>
</evidence>
<evidence type="ECO:0000256" key="7">
    <source>
        <dbReference type="SAM" id="Phobius"/>
    </source>
</evidence>
<evidence type="ECO:0000256" key="6">
    <source>
        <dbReference type="ARBA" id="ARBA00023136"/>
    </source>
</evidence>
<feature type="domain" description="EamA" evidence="8">
    <location>
        <begin position="6"/>
        <end position="140"/>
    </location>
</feature>
<dbReference type="InterPro" id="IPR050638">
    <property type="entry name" value="AA-Vitamin_Transporters"/>
</dbReference>
<dbReference type="GO" id="GO:0005886">
    <property type="term" value="C:plasma membrane"/>
    <property type="evidence" value="ECO:0007669"/>
    <property type="project" value="UniProtKB-SubCell"/>
</dbReference>
<evidence type="ECO:0000259" key="8">
    <source>
        <dbReference type="Pfam" id="PF00892"/>
    </source>
</evidence>
<feature type="transmembrane region" description="Helical" evidence="7">
    <location>
        <begin position="36"/>
        <end position="55"/>
    </location>
</feature>
<evidence type="ECO:0000313" key="9">
    <source>
        <dbReference type="EMBL" id="RXE59719.1"/>
    </source>
</evidence>
<feature type="transmembrane region" description="Helical" evidence="7">
    <location>
        <begin position="122"/>
        <end position="139"/>
    </location>
</feature>